<proteinExistence type="predicted"/>
<name>A0A1M6Y4D4_9BACT</name>
<feature type="chain" id="PRO_5009922704" description="TM2 domain-containing protein" evidence="2">
    <location>
        <begin position="22"/>
        <end position="181"/>
    </location>
</feature>
<evidence type="ECO:0000313" key="4">
    <source>
        <dbReference type="Proteomes" id="UP000184275"/>
    </source>
</evidence>
<organism evidence="3 4">
    <name type="scientific">Fibrobacter intestinalis</name>
    <dbReference type="NCBI Taxonomy" id="28122"/>
    <lineage>
        <taxon>Bacteria</taxon>
        <taxon>Pseudomonadati</taxon>
        <taxon>Fibrobacterota</taxon>
        <taxon>Fibrobacteria</taxon>
        <taxon>Fibrobacterales</taxon>
        <taxon>Fibrobacteraceae</taxon>
        <taxon>Fibrobacter</taxon>
    </lineage>
</organism>
<protein>
    <recommendedName>
        <fullName evidence="5">TM2 domain-containing protein</fullName>
    </recommendedName>
</protein>
<dbReference type="AlphaFoldDB" id="A0A1M6Y4D4"/>
<dbReference type="Proteomes" id="UP000184275">
    <property type="component" value="Unassembled WGS sequence"/>
</dbReference>
<sequence length="181" mass="19969">MRNKRMLLFLLWSLFWGFANAEETTLANGEFPLKQGEELSTGGVDDSLSIYNALIVEESLNADYRSNVTGMIFGGVYVGLGSGLLAGGIGLLNSFGDESFYRLLGVTFIVVAIPFYLVGVPILISNIDEYRDCKGHANRRDEYIDALKRYKDRRENSVQWMLVPSVNLANAGGGLNLLVAF</sequence>
<keyword evidence="4" id="KW-1185">Reference proteome</keyword>
<evidence type="ECO:0008006" key="5">
    <source>
        <dbReference type="Google" id="ProtNLM"/>
    </source>
</evidence>
<reference evidence="4" key="1">
    <citation type="submission" date="2016-11" db="EMBL/GenBank/DDBJ databases">
        <authorList>
            <person name="Varghese N."/>
            <person name="Submissions S."/>
        </authorList>
    </citation>
    <scope>NUCLEOTIDE SEQUENCE [LARGE SCALE GENOMIC DNA]</scope>
    <source>
        <strain evidence="4">UWOS</strain>
    </source>
</reference>
<keyword evidence="2" id="KW-0732">Signal</keyword>
<keyword evidence="1" id="KW-1133">Transmembrane helix</keyword>
<accession>A0A1M6Y4D4</accession>
<dbReference type="EMBL" id="FRAW01000037">
    <property type="protein sequence ID" value="SHL12983.1"/>
    <property type="molecule type" value="Genomic_DNA"/>
</dbReference>
<feature type="transmembrane region" description="Helical" evidence="1">
    <location>
        <begin position="68"/>
        <end position="91"/>
    </location>
</feature>
<gene>
    <name evidence="3" type="ORF">SAMN05720469_13721</name>
</gene>
<feature type="signal peptide" evidence="2">
    <location>
        <begin position="1"/>
        <end position="21"/>
    </location>
</feature>
<keyword evidence="1" id="KW-0472">Membrane</keyword>
<feature type="transmembrane region" description="Helical" evidence="1">
    <location>
        <begin position="103"/>
        <end position="124"/>
    </location>
</feature>
<evidence type="ECO:0000256" key="1">
    <source>
        <dbReference type="SAM" id="Phobius"/>
    </source>
</evidence>
<evidence type="ECO:0000313" key="3">
    <source>
        <dbReference type="EMBL" id="SHL12983.1"/>
    </source>
</evidence>
<evidence type="ECO:0000256" key="2">
    <source>
        <dbReference type="SAM" id="SignalP"/>
    </source>
</evidence>
<keyword evidence="1" id="KW-0812">Transmembrane</keyword>